<evidence type="ECO:0000313" key="1">
    <source>
        <dbReference type="EMBL" id="CAK9312379.1"/>
    </source>
</evidence>
<dbReference type="EMBL" id="OZ021745">
    <property type="protein sequence ID" value="CAK9312379.1"/>
    <property type="molecule type" value="Genomic_DNA"/>
</dbReference>
<accession>A0ABP0XW42</accession>
<evidence type="ECO:0000313" key="2">
    <source>
        <dbReference type="Proteomes" id="UP001642487"/>
    </source>
</evidence>
<organism evidence="1 2">
    <name type="scientific">Citrullus colocynthis</name>
    <name type="common">colocynth</name>
    <dbReference type="NCBI Taxonomy" id="252529"/>
    <lineage>
        <taxon>Eukaryota</taxon>
        <taxon>Viridiplantae</taxon>
        <taxon>Streptophyta</taxon>
        <taxon>Embryophyta</taxon>
        <taxon>Tracheophyta</taxon>
        <taxon>Spermatophyta</taxon>
        <taxon>Magnoliopsida</taxon>
        <taxon>eudicotyledons</taxon>
        <taxon>Gunneridae</taxon>
        <taxon>Pentapetalae</taxon>
        <taxon>rosids</taxon>
        <taxon>fabids</taxon>
        <taxon>Cucurbitales</taxon>
        <taxon>Cucurbitaceae</taxon>
        <taxon>Benincaseae</taxon>
        <taxon>Citrullus</taxon>
    </lineage>
</organism>
<keyword evidence="2" id="KW-1185">Reference proteome</keyword>
<protein>
    <submittedName>
        <fullName evidence="1">Uncharacterized protein</fullName>
    </submittedName>
</protein>
<proteinExistence type="predicted"/>
<gene>
    <name evidence="1" type="ORF">CITCOLO1_LOCUS4065</name>
</gene>
<sequence length="75" mass="8882">MQDEEDHLDNTFPFFFSFLDKIWTEANKEEIRVHILHQEAAKKKAEIQKHRDIIKESSKLGVTRGPKRSVEFLSI</sequence>
<name>A0ABP0XW42_9ROSI</name>
<dbReference type="Proteomes" id="UP001642487">
    <property type="component" value="Chromosome 11"/>
</dbReference>
<reference evidence="1 2" key="1">
    <citation type="submission" date="2024-03" db="EMBL/GenBank/DDBJ databases">
        <authorList>
            <person name="Gkanogiannis A."/>
            <person name="Becerra Lopez-Lavalle L."/>
        </authorList>
    </citation>
    <scope>NUCLEOTIDE SEQUENCE [LARGE SCALE GENOMIC DNA]</scope>
</reference>